<dbReference type="Proteomes" id="UP001500751">
    <property type="component" value="Unassembled WGS sequence"/>
</dbReference>
<evidence type="ECO:0000259" key="3">
    <source>
        <dbReference type="Pfam" id="PF03704"/>
    </source>
</evidence>
<evidence type="ECO:0000313" key="5">
    <source>
        <dbReference type="Proteomes" id="UP001500751"/>
    </source>
</evidence>
<dbReference type="PANTHER" id="PTHR35807:SF1">
    <property type="entry name" value="TRANSCRIPTIONAL REGULATOR REDD"/>
    <property type="match status" value="1"/>
</dbReference>
<keyword evidence="5" id="KW-1185">Reference proteome</keyword>
<comment type="caution">
    <text evidence="4">The sequence shown here is derived from an EMBL/GenBank/DDBJ whole genome shotgun (WGS) entry which is preliminary data.</text>
</comment>
<keyword evidence="2" id="KW-0804">Transcription</keyword>
<organism evidence="4 5">
    <name type="scientific">Catenulispora yoronensis</name>
    <dbReference type="NCBI Taxonomy" id="450799"/>
    <lineage>
        <taxon>Bacteria</taxon>
        <taxon>Bacillati</taxon>
        <taxon>Actinomycetota</taxon>
        <taxon>Actinomycetes</taxon>
        <taxon>Catenulisporales</taxon>
        <taxon>Catenulisporaceae</taxon>
        <taxon>Catenulispora</taxon>
    </lineage>
</organism>
<reference evidence="4 5" key="1">
    <citation type="journal article" date="2019" name="Int. J. Syst. Evol. Microbiol.">
        <title>The Global Catalogue of Microorganisms (GCM) 10K type strain sequencing project: providing services to taxonomists for standard genome sequencing and annotation.</title>
        <authorList>
            <consortium name="The Broad Institute Genomics Platform"/>
            <consortium name="The Broad Institute Genome Sequencing Center for Infectious Disease"/>
            <person name="Wu L."/>
            <person name="Ma J."/>
        </authorList>
    </citation>
    <scope>NUCLEOTIDE SEQUENCE [LARGE SCALE GENOMIC DNA]</scope>
    <source>
        <strain evidence="4 5">JCM 16014</strain>
    </source>
</reference>
<keyword evidence="1" id="KW-0805">Transcription regulation</keyword>
<gene>
    <name evidence="4" type="ORF">GCM10009839_87770</name>
</gene>
<dbReference type="EMBL" id="BAAAQN010000089">
    <property type="protein sequence ID" value="GAA2062968.1"/>
    <property type="molecule type" value="Genomic_DNA"/>
</dbReference>
<evidence type="ECO:0000256" key="1">
    <source>
        <dbReference type="ARBA" id="ARBA00023015"/>
    </source>
</evidence>
<sequence>MPKTVTAVLDEVIDRVPVVATESIEGAKEFLEIRLIGGVYAVFNGRQLDFGGVPSRTLLAALVLSADQAVSKIFLIDAIWGLNAPSTASQLLADYVSRLRSILAPASSLISLRATRDGFLAKFTNAATVVDVHRFQSLILQADIVAEAGDTEEEQFLVQQALDWWPEGAVPLAGLESSWARNQARMLSRLRLGAVERLALGATGARPGERMDVSVPISPHESDASSRLGHLDNSTPLGDVEVDQISVSIYISDAHYAGSVQAAVEEWLTRAGLVVSERDEPVSGSWWLRMRARIRSAVETEGARELGIAAAVALETRLVTAETAKVSALLLEGVSKILPALEGVDEAVIQAQSLLIVKNGKSLAVFNLNAAQQFQLARRPDLLGAPKQILVVLGLGSDQDRSSLGLVAPTGIGAEFEGPVNNGR</sequence>
<accession>A0ABN2VIH3</accession>
<dbReference type="RefSeq" id="WP_344671694.1">
    <property type="nucleotide sequence ID" value="NZ_BAAAQN010000089.1"/>
</dbReference>
<evidence type="ECO:0000313" key="4">
    <source>
        <dbReference type="EMBL" id="GAA2062968.1"/>
    </source>
</evidence>
<dbReference type="Gene3D" id="1.10.10.10">
    <property type="entry name" value="Winged helix-like DNA-binding domain superfamily/Winged helix DNA-binding domain"/>
    <property type="match status" value="1"/>
</dbReference>
<proteinExistence type="predicted"/>
<dbReference type="PANTHER" id="PTHR35807">
    <property type="entry name" value="TRANSCRIPTIONAL REGULATOR REDD-RELATED"/>
    <property type="match status" value="1"/>
</dbReference>
<dbReference type="InterPro" id="IPR011990">
    <property type="entry name" value="TPR-like_helical_dom_sf"/>
</dbReference>
<protein>
    <recommendedName>
        <fullName evidence="3">Bacterial transcriptional activator domain-containing protein</fullName>
    </recommendedName>
</protein>
<dbReference type="InterPro" id="IPR016032">
    <property type="entry name" value="Sig_transdc_resp-reg_C-effctor"/>
</dbReference>
<dbReference type="SUPFAM" id="SSF46894">
    <property type="entry name" value="C-terminal effector domain of the bipartite response regulators"/>
    <property type="match status" value="1"/>
</dbReference>
<dbReference type="InterPro" id="IPR051677">
    <property type="entry name" value="AfsR-DnrI-RedD_regulator"/>
</dbReference>
<dbReference type="InterPro" id="IPR036388">
    <property type="entry name" value="WH-like_DNA-bd_sf"/>
</dbReference>
<dbReference type="InterPro" id="IPR005158">
    <property type="entry name" value="BTAD"/>
</dbReference>
<evidence type="ECO:0000256" key="2">
    <source>
        <dbReference type="ARBA" id="ARBA00023163"/>
    </source>
</evidence>
<dbReference type="Pfam" id="PF03704">
    <property type="entry name" value="BTAD"/>
    <property type="match status" value="1"/>
</dbReference>
<name>A0ABN2VIH3_9ACTN</name>
<dbReference type="Gene3D" id="1.25.40.10">
    <property type="entry name" value="Tetratricopeptide repeat domain"/>
    <property type="match status" value="1"/>
</dbReference>
<feature type="domain" description="Bacterial transcriptional activator" evidence="3">
    <location>
        <begin position="130"/>
        <end position="199"/>
    </location>
</feature>